<dbReference type="OrthoDB" id="4846903at2"/>
<dbReference type="AlphaFoldDB" id="A0A1E3RZV5"/>
<accession>A0A1E3RZV5</accession>
<organism evidence="1 2">
    <name type="scientific">Mycolicibacterium holsaticum</name>
    <dbReference type="NCBI Taxonomy" id="152142"/>
    <lineage>
        <taxon>Bacteria</taxon>
        <taxon>Bacillati</taxon>
        <taxon>Actinomycetota</taxon>
        <taxon>Actinomycetes</taxon>
        <taxon>Mycobacteriales</taxon>
        <taxon>Mycobacteriaceae</taxon>
        <taxon>Mycolicibacterium</taxon>
    </lineage>
</organism>
<keyword evidence="2" id="KW-1185">Reference proteome</keyword>
<evidence type="ECO:0000313" key="2">
    <source>
        <dbReference type="Proteomes" id="UP000094243"/>
    </source>
</evidence>
<dbReference type="EMBL" id="MIGZ01000019">
    <property type="protein sequence ID" value="ODQ95380.1"/>
    <property type="molecule type" value="Genomic_DNA"/>
</dbReference>
<dbReference type="Proteomes" id="UP000094243">
    <property type="component" value="Unassembled WGS sequence"/>
</dbReference>
<gene>
    <name evidence="1" type="ORF">BHQ17_05150</name>
</gene>
<reference evidence="2" key="1">
    <citation type="submission" date="2016-09" db="EMBL/GenBank/DDBJ databases">
        <authorList>
            <person name="Greninger A.L."/>
            <person name="Jerome K.R."/>
            <person name="Mcnair B."/>
            <person name="Wallis C."/>
            <person name="Fang F."/>
        </authorList>
    </citation>
    <scope>NUCLEOTIDE SEQUENCE [LARGE SCALE GENOMIC DNA]</scope>
    <source>
        <strain evidence="2">M7</strain>
    </source>
</reference>
<evidence type="ECO:0000313" key="1">
    <source>
        <dbReference type="EMBL" id="ODQ95380.1"/>
    </source>
</evidence>
<proteinExistence type="predicted"/>
<comment type="caution">
    <text evidence="1">The sequence shown here is derived from an EMBL/GenBank/DDBJ whole genome shotgun (WGS) entry which is preliminary data.</text>
</comment>
<dbReference type="RefSeq" id="WP_069404159.1">
    <property type="nucleotide sequence ID" value="NZ_MIGZ01000019.1"/>
</dbReference>
<name>A0A1E3RZV5_9MYCO</name>
<protein>
    <submittedName>
        <fullName evidence="1">Uncharacterized protein</fullName>
    </submittedName>
</protein>
<sequence>MAQNEHLSPKTGVEAVVTTVGEYAVTATTDGLEFASPSSTPDWFINGIKMSARLVEFLTDIRLLRRIPLSYLVPDARLLPPESIRFFHVNQTWVDRVIDGVVSNTNLGTVDFHRSLTVLQAIREQVNPAEGQMTGMLIRSELVRRWPKMIVRAYSVADAEADSEQNIVETLRAEPVSRDVFIALFDGEPASVHLREPFEGVRYGVEFDDNRPVGQEYTVDRRNPDGSEATGSHVIGFHDQNRRTIDVRKLSDDIVPGAAAGDSRAVALHLEQRPYIQVFRQPSAESGGSKPAPPEGLLLRNGRRVNLKFAEHALFRTEPD</sequence>